<evidence type="ECO:0000313" key="1">
    <source>
        <dbReference type="EMBL" id="KAF0508677.1"/>
    </source>
</evidence>
<dbReference type="Proteomes" id="UP000439903">
    <property type="component" value="Unassembled WGS sequence"/>
</dbReference>
<comment type="caution">
    <text evidence="1">The sequence shown here is derived from an EMBL/GenBank/DDBJ whole genome shotgun (WGS) entry which is preliminary data.</text>
</comment>
<name>A0A8H4EL78_GIGMA</name>
<protein>
    <submittedName>
        <fullName evidence="1">p-loop containing nucleoside triphosphate hydrolase</fullName>
    </submittedName>
</protein>
<proteinExistence type="predicted"/>
<gene>
    <name evidence="1" type="ORF">F8M41_018728</name>
</gene>
<sequence length="104" mass="12248">MQNTITTFNNKYAEYLDYIIHLEKKKFNITKSYNNEILEGLEETKRKYDEKVKAIKKETESGEPSSCSPSIEDIFNLVQQLYGLPNIGQYLQDVKQEEKKTLNY</sequence>
<keyword evidence="1" id="KW-0378">Hydrolase</keyword>
<reference evidence="1 2" key="1">
    <citation type="journal article" date="2019" name="Environ. Microbiol.">
        <title>At the nexus of three kingdoms: the genome of the mycorrhizal fungus Gigaspora margarita provides insights into plant, endobacterial and fungal interactions.</title>
        <authorList>
            <person name="Venice F."/>
            <person name="Ghignone S."/>
            <person name="Salvioli di Fossalunga A."/>
            <person name="Amselem J."/>
            <person name="Novero M."/>
            <person name="Xianan X."/>
            <person name="Sedzielewska Toro K."/>
            <person name="Morin E."/>
            <person name="Lipzen A."/>
            <person name="Grigoriev I.V."/>
            <person name="Henrissat B."/>
            <person name="Martin F.M."/>
            <person name="Bonfante P."/>
        </authorList>
    </citation>
    <scope>NUCLEOTIDE SEQUENCE [LARGE SCALE GENOMIC DNA]</scope>
    <source>
        <strain evidence="1 2">BEG34</strain>
    </source>
</reference>
<organism evidence="1 2">
    <name type="scientific">Gigaspora margarita</name>
    <dbReference type="NCBI Taxonomy" id="4874"/>
    <lineage>
        <taxon>Eukaryota</taxon>
        <taxon>Fungi</taxon>
        <taxon>Fungi incertae sedis</taxon>
        <taxon>Mucoromycota</taxon>
        <taxon>Glomeromycotina</taxon>
        <taxon>Glomeromycetes</taxon>
        <taxon>Diversisporales</taxon>
        <taxon>Gigasporaceae</taxon>
        <taxon>Gigaspora</taxon>
    </lineage>
</organism>
<dbReference type="AlphaFoldDB" id="A0A8H4EL78"/>
<accession>A0A8H4EL78</accession>
<evidence type="ECO:0000313" key="2">
    <source>
        <dbReference type="Proteomes" id="UP000439903"/>
    </source>
</evidence>
<keyword evidence="2" id="KW-1185">Reference proteome</keyword>
<dbReference type="EMBL" id="WTPW01000463">
    <property type="protein sequence ID" value="KAF0508677.1"/>
    <property type="molecule type" value="Genomic_DNA"/>
</dbReference>
<dbReference type="GO" id="GO:0016787">
    <property type="term" value="F:hydrolase activity"/>
    <property type="evidence" value="ECO:0007669"/>
    <property type="project" value="UniProtKB-KW"/>
</dbReference>
<dbReference type="OrthoDB" id="10004540at2759"/>